<dbReference type="AlphaFoldDB" id="A0AAE1HJ89"/>
<dbReference type="InterPro" id="IPR043502">
    <property type="entry name" value="DNA/RNA_pol_sf"/>
</dbReference>
<dbReference type="GO" id="GO:0008270">
    <property type="term" value="F:zinc ion binding"/>
    <property type="evidence" value="ECO:0007669"/>
    <property type="project" value="UniProtKB-KW"/>
</dbReference>
<dbReference type="Proteomes" id="UP001219518">
    <property type="component" value="Unassembled WGS sequence"/>
</dbReference>
<dbReference type="GO" id="GO:0071897">
    <property type="term" value="P:DNA biosynthetic process"/>
    <property type="evidence" value="ECO:0007669"/>
    <property type="project" value="UniProtKB-ARBA"/>
</dbReference>
<dbReference type="PROSITE" id="PS50157">
    <property type="entry name" value="ZINC_FINGER_C2H2_2"/>
    <property type="match status" value="1"/>
</dbReference>
<dbReference type="PANTHER" id="PTHR31511:SF12">
    <property type="entry name" value="RHO TERMINATION FACTOR N-TERMINAL DOMAIN-CONTAINING PROTEIN"/>
    <property type="match status" value="1"/>
</dbReference>
<accession>A0AAE1HJ89</accession>
<gene>
    <name evidence="3" type="ORF">KUF71_011828</name>
</gene>
<dbReference type="PROSITE" id="PS00028">
    <property type="entry name" value="ZINC_FINGER_C2H2_1"/>
    <property type="match status" value="1"/>
</dbReference>
<dbReference type="SMART" id="SM00355">
    <property type="entry name" value="ZnF_C2H2"/>
    <property type="match status" value="3"/>
</dbReference>
<evidence type="ECO:0000259" key="2">
    <source>
        <dbReference type="PROSITE" id="PS50157"/>
    </source>
</evidence>
<dbReference type="InterPro" id="IPR036397">
    <property type="entry name" value="RNaseH_sf"/>
</dbReference>
<evidence type="ECO:0000313" key="4">
    <source>
        <dbReference type="Proteomes" id="UP001219518"/>
    </source>
</evidence>
<protein>
    <submittedName>
        <fullName evidence="3">DNA polymerase</fullName>
    </submittedName>
</protein>
<dbReference type="GO" id="GO:0042575">
    <property type="term" value="C:DNA polymerase complex"/>
    <property type="evidence" value="ECO:0007669"/>
    <property type="project" value="UniProtKB-ARBA"/>
</dbReference>
<keyword evidence="1" id="KW-0863">Zinc-finger</keyword>
<dbReference type="PANTHER" id="PTHR31511">
    <property type="entry name" value="PROTEIN CBG23764"/>
    <property type="match status" value="1"/>
</dbReference>
<dbReference type="SUPFAM" id="SSF56672">
    <property type="entry name" value="DNA/RNA polymerases"/>
    <property type="match status" value="1"/>
</dbReference>
<dbReference type="Gene3D" id="3.30.420.10">
    <property type="entry name" value="Ribonuclease H-like superfamily/Ribonuclease H"/>
    <property type="match status" value="1"/>
</dbReference>
<dbReference type="InterPro" id="IPR013087">
    <property type="entry name" value="Znf_C2H2_type"/>
</dbReference>
<comment type="caution">
    <text evidence="3">The sequence shown here is derived from an EMBL/GenBank/DDBJ whole genome shotgun (WGS) entry which is preliminary data.</text>
</comment>
<keyword evidence="1" id="KW-0479">Metal-binding</keyword>
<sequence>MKRHVRSKHRDPRRRVCEECADSFRTLGAYLVHRRQHVQERERNGTAQCFRCPHCRASFNARLARTAHMSHCGRRRRVGQTGGGGGEEGDNVPEWEAEIALDGAATTHRLAVVGEEESKDLSIALIANKERMLQKLQEQNNELKGLKFWLTVRAGATRETAEGIQTEEKYLRSQNHIVLAGETGERQMEKAILQTVESGDNLITEGSSWQITGVYFIEMSIVVYEPLAASSYLPLPKAFRNSKFGIINVKNQDSECFRWCVLAHKHPVAPAPHAERTAHYQAYYNELEFGTLQSENFKISDIPKFEKLNPSYSFTVVTVNSSKNFCPVYSSYEEAETHVTLLYITKNKKSHYALVRNLDTLLYATTGDRNKKYFCKFCFNKFGTAELRREHESRCRENGTQRTKMPKEDSAICFDSKLYNKTQRSEFVAYFDFESRMVEVDESAGGKTRKTMKHVPCCYVIIVTDYKGDLAYGPFTYAAEEGVVQHFISKMIEIEDYLFKNRKDYPLHMSEAQYEQFDTTFACELCGVKFTSPAEKVMDHEHFIEWENYRSALHGYGPEDEKQCNALRRRSSMLTAVCHNSMKYDSVLIWKGAVEHPALADTEIKVIPRTKSSYLSFSIHLGDGRGIVFIDSYRHVMGSLEAIARTLGPNDMKVLKACFKDDETRPLLQRKGIYPYEYVKQYQQFQETQLPAIEAFYSSVSDSTISQEDWEHANNVFRVFKCANLQEYTLLYCICDVALLCDVFSSYRRMTYDTFQLEAAKFVSGASLSWACALKKTRLRVENITDCDMFAFIERAVRGGQALISTRYLKANNESCRDYDPSQPKSHLSVFDLTALYTGIMRTSLPYGEYAWVDAAEYDLEKVSEESDYGYYWEIDAEYPRELHEAHRDYPLAPEKLHITEDMLSPMQKRLLETAGRELPKKDIKLVAHFGPRKNYVCHALLLKEYVSRGLVVTRVHRGLRYRQAPILRPYMDYLVQQRAAATTEFQQLYYKQQGNSCFGYSLKSNRGHINVKIVRTRKKLKKLSKSPYFHSFVIFGSDLIAVEMKQSVIKLDYPVIVGASILEKSKIVAYQTYFGLKDALGPSARMAFHDTDSFSFLYHAESVEEAYTKISHLMDFSNLPPTHPMYDTSRKKVPLFLKDEYPCSPLHSFVGIRAKNYAFKYCGEDGKDVKKCKGIQKSTVKKQIEFEDYKRCIFENYEKIVKFSYIRDDGKQNMYTWEARKSALFNFDSKRYLCANGRDTVPYYYEGPALE</sequence>
<dbReference type="SUPFAM" id="SSF53098">
    <property type="entry name" value="Ribonuclease H-like"/>
    <property type="match status" value="1"/>
</dbReference>
<dbReference type="EMBL" id="JAHWGI010001089">
    <property type="protein sequence ID" value="KAK3922359.1"/>
    <property type="molecule type" value="Genomic_DNA"/>
</dbReference>
<dbReference type="GO" id="GO:0003676">
    <property type="term" value="F:nucleic acid binding"/>
    <property type="evidence" value="ECO:0007669"/>
    <property type="project" value="InterPro"/>
</dbReference>
<keyword evidence="4" id="KW-1185">Reference proteome</keyword>
<keyword evidence="1" id="KW-0862">Zinc</keyword>
<reference evidence="3" key="2">
    <citation type="journal article" date="2023" name="BMC Genomics">
        <title>Pest status, molecular evolution, and epigenetic factors derived from the genome assembly of Frankliniella fusca, a thysanopteran phytovirus vector.</title>
        <authorList>
            <person name="Catto M.A."/>
            <person name="Labadie P.E."/>
            <person name="Jacobson A.L."/>
            <person name="Kennedy G.G."/>
            <person name="Srinivasan R."/>
            <person name="Hunt B.G."/>
        </authorList>
    </citation>
    <scope>NUCLEOTIDE SEQUENCE</scope>
    <source>
        <strain evidence="3">PL_HMW_Pooled</strain>
    </source>
</reference>
<evidence type="ECO:0000256" key="1">
    <source>
        <dbReference type="PROSITE-ProRule" id="PRU00042"/>
    </source>
</evidence>
<evidence type="ECO:0000313" key="3">
    <source>
        <dbReference type="EMBL" id="KAK3922359.1"/>
    </source>
</evidence>
<organism evidence="3 4">
    <name type="scientific">Frankliniella fusca</name>
    <dbReference type="NCBI Taxonomy" id="407009"/>
    <lineage>
        <taxon>Eukaryota</taxon>
        <taxon>Metazoa</taxon>
        <taxon>Ecdysozoa</taxon>
        <taxon>Arthropoda</taxon>
        <taxon>Hexapoda</taxon>
        <taxon>Insecta</taxon>
        <taxon>Pterygota</taxon>
        <taxon>Neoptera</taxon>
        <taxon>Paraneoptera</taxon>
        <taxon>Thysanoptera</taxon>
        <taxon>Terebrantia</taxon>
        <taxon>Thripoidea</taxon>
        <taxon>Thripidae</taxon>
        <taxon>Frankliniella</taxon>
    </lineage>
</organism>
<proteinExistence type="predicted"/>
<reference evidence="3" key="1">
    <citation type="submission" date="2021-07" db="EMBL/GenBank/DDBJ databases">
        <authorList>
            <person name="Catto M.A."/>
            <person name="Jacobson A."/>
            <person name="Kennedy G."/>
            <person name="Labadie P."/>
            <person name="Hunt B.G."/>
            <person name="Srinivasan R."/>
        </authorList>
    </citation>
    <scope>NUCLEOTIDE SEQUENCE</scope>
    <source>
        <strain evidence="3">PL_HMW_Pooled</strain>
        <tissue evidence="3">Head</tissue>
    </source>
</reference>
<feature type="domain" description="C2H2-type" evidence="2">
    <location>
        <begin position="15"/>
        <end position="42"/>
    </location>
</feature>
<dbReference type="InterPro" id="IPR012337">
    <property type="entry name" value="RNaseH-like_sf"/>
</dbReference>
<name>A0AAE1HJ89_9NEOP</name>